<evidence type="ECO:0000313" key="2">
    <source>
        <dbReference type="Proteomes" id="UP000295444"/>
    </source>
</evidence>
<keyword evidence="2" id="KW-1185">Reference proteome</keyword>
<name>A0A4R6SQX2_LABRH</name>
<accession>A0A4R6SQX2</accession>
<dbReference type="EMBL" id="SNXZ01000001">
    <property type="protein sequence ID" value="TDQ05962.1"/>
    <property type="molecule type" value="Genomic_DNA"/>
</dbReference>
<dbReference type="OrthoDB" id="5125341at2"/>
<dbReference type="Proteomes" id="UP000295444">
    <property type="component" value="Unassembled WGS sequence"/>
</dbReference>
<gene>
    <name evidence="1" type="ORF">EV186_1011940</name>
</gene>
<sequence length="385" mass="43002">MAEKFRVDAHYLYGYGAMLFHETNGGDNGNLHFMRSYVDNSCKSTDGYKGLMSQLKGPVDGYADALHNRLTNLMGVGYGTANELQHATWVYLEKEKENTHRMDDGSWYNAEDYAAFPFPESNPELKEPDAEIDWPAMFEQFGKDVKDIDFFISDLLGWQVHRELIVDLTGDWSDLAKAGQGLTNAGNAATTVSSTIATGLKTLDQQWDGAAAQACMDLVTKLYRAVDEEAALNRVVGRIYAKTADEVKKVAGELISTLNDVVKKVKSMLPDFWDGFWNMFTGSADKAYRKAAEYLCGNQELFTWARNLMNALRKLIDDVKNLIDALKKPIDEANKIKEDVDKVITEVKDKAELAGDLVELADPHGFVDVPTDQYHLPADPKADSR</sequence>
<organism evidence="1 2">
    <name type="scientific">Labedaea rhizosphaerae</name>
    <dbReference type="NCBI Taxonomy" id="598644"/>
    <lineage>
        <taxon>Bacteria</taxon>
        <taxon>Bacillati</taxon>
        <taxon>Actinomycetota</taxon>
        <taxon>Actinomycetes</taxon>
        <taxon>Pseudonocardiales</taxon>
        <taxon>Pseudonocardiaceae</taxon>
        <taxon>Labedaea</taxon>
    </lineage>
</organism>
<reference evidence="1 2" key="1">
    <citation type="submission" date="2019-03" db="EMBL/GenBank/DDBJ databases">
        <title>Genomic Encyclopedia of Type Strains, Phase IV (KMG-IV): sequencing the most valuable type-strain genomes for metagenomic binning, comparative biology and taxonomic classification.</title>
        <authorList>
            <person name="Goeker M."/>
        </authorList>
    </citation>
    <scope>NUCLEOTIDE SEQUENCE [LARGE SCALE GENOMIC DNA]</scope>
    <source>
        <strain evidence="1 2">DSM 45361</strain>
    </source>
</reference>
<dbReference type="AlphaFoldDB" id="A0A4R6SQX2"/>
<dbReference type="RefSeq" id="WP_133848624.1">
    <property type="nucleotide sequence ID" value="NZ_SNXZ01000001.1"/>
</dbReference>
<evidence type="ECO:0000313" key="1">
    <source>
        <dbReference type="EMBL" id="TDQ05962.1"/>
    </source>
</evidence>
<comment type="caution">
    <text evidence="1">The sequence shown here is derived from an EMBL/GenBank/DDBJ whole genome shotgun (WGS) entry which is preliminary data.</text>
</comment>
<proteinExistence type="predicted"/>
<protein>
    <submittedName>
        <fullName evidence="1">Uncharacterized protein</fullName>
    </submittedName>
</protein>